<reference evidence="2 3" key="1">
    <citation type="submission" date="2019-05" db="EMBL/GenBank/DDBJ databases">
        <title>Emergence of the Ug99 lineage of the wheat stem rust pathogen through somatic hybridization.</title>
        <authorList>
            <person name="Li F."/>
            <person name="Upadhyaya N.M."/>
            <person name="Sperschneider J."/>
            <person name="Matny O."/>
            <person name="Nguyen-Phuc H."/>
            <person name="Mago R."/>
            <person name="Raley C."/>
            <person name="Miller M.E."/>
            <person name="Silverstein K.A.T."/>
            <person name="Henningsen E."/>
            <person name="Hirsch C.D."/>
            <person name="Visser B."/>
            <person name="Pretorius Z.A."/>
            <person name="Steffenson B.J."/>
            <person name="Schwessinger B."/>
            <person name="Dodds P.N."/>
            <person name="Figueroa M."/>
        </authorList>
    </citation>
    <scope>NUCLEOTIDE SEQUENCE [LARGE SCALE GENOMIC DNA]</scope>
    <source>
        <strain evidence="2">21-0</strain>
    </source>
</reference>
<evidence type="ECO:0000256" key="1">
    <source>
        <dbReference type="SAM" id="MobiDB-lite"/>
    </source>
</evidence>
<feature type="region of interest" description="Disordered" evidence="1">
    <location>
        <begin position="117"/>
        <end position="154"/>
    </location>
</feature>
<comment type="caution">
    <text evidence="2">The sequence shown here is derived from an EMBL/GenBank/DDBJ whole genome shotgun (WGS) entry which is preliminary data.</text>
</comment>
<proteinExistence type="predicted"/>
<sequence length="154" mass="17108">MKTTSASRRNQELELFLAGATKYSLRLFINWMKLQNKFKNHHLAKERWPISYVEGDTQIEPSDAEEPMEAPTGLPADCYHPNFCGKYTYTSPSSPQRSEPIGLEKFLETLKSLTIPGYKNADEQNTAGSSNPNNQTPNPGISGGNVFTVSSIPP</sequence>
<protein>
    <submittedName>
        <fullName evidence="2">Uncharacterized protein</fullName>
    </submittedName>
</protein>
<dbReference type="AlphaFoldDB" id="A0A5B0LHA1"/>
<name>A0A5B0LHA1_PUCGR</name>
<organism evidence="2 3">
    <name type="scientific">Puccinia graminis f. sp. tritici</name>
    <dbReference type="NCBI Taxonomy" id="56615"/>
    <lineage>
        <taxon>Eukaryota</taxon>
        <taxon>Fungi</taxon>
        <taxon>Dikarya</taxon>
        <taxon>Basidiomycota</taxon>
        <taxon>Pucciniomycotina</taxon>
        <taxon>Pucciniomycetes</taxon>
        <taxon>Pucciniales</taxon>
        <taxon>Pucciniaceae</taxon>
        <taxon>Puccinia</taxon>
    </lineage>
</organism>
<dbReference type="Proteomes" id="UP000324748">
    <property type="component" value="Unassembled WGS sequence"/>
</dbReference>
<feature type="compositionally biased region" description="Polar residues" evidence="1">
    <location>
        <begin position="123"/>
        <end position="154"/>
    </location>
</feature>
<evidence type="ECO:0000313" key="3">
    <source>
        <dbReference type="Proteomes" id="UP000324748"/>
    </source>
</evidence>
<evidence type="ECO:0000313" key="2">
    <source>
        <dbReference type="EMBL" id="KAA1063992.1"/>
    </source>
</evidence>
<accession>A0A5B0LHA1</accession>
<keyword evidence="3" id="KW-1185">Reference proteome</keyword>
<gene>
    <name evidence="2" type="ORF">PGT21_000993</name>
</gene>
<dbReference type="EMBL" id="VSWC01000200">
    <property type="protein sequence ID" value="KAA1063992.1"/>
    <property type="molecule type" value="Genomic_DNA"/>
</dbReference>